<name>M2XQQ9_GALSU</name>
<dbReference type="InterPro" id="IPR013894">
    <property type="entry name" value="RMI1_OB"/>
</dbReference>
<gene>
    <name evidence="2" type="ORF">Gasu_03430</name>
</gene>
<reference evidence="3" key="1">
    <citation type="journal article" date="2013" name="Science">
        <title>Gene transfer from bacteria and archaea facilitated evolution of an extremophilic eukaryote.</title>
        <authorList>
            <person name="Schonknecht G."/>
            <person name="Chen W.H."/>
            <person name="Ternes C.M."/>
            <person name="Barbier G.G."/>
            <person name="Shrestha R.P."/>
            <person name="Stanke M."/>
            <person name="Brautigam A."/>
            <person name="Baker B.J."/>
            <person name="Banfield J.F."/>
            <person name="Garavito R.M."/>
            <person name="Carr K."/>
            <person name="Wilkerson C."/>
            <person name="Rensing S.A."/>
            <person name="Gagneul D."/>
            <person name="Dickenson N.E."/>
            <person name="Oesterhelt C."/>
            <person name="Lercher M.J."/>
            <person name="Weber A.P."/>
        </authorList>
    </citation>
    <scope>NUCLEOTIDE SEQUENCE [LARGE SCALE GENOMIC DNA]</scope>
    <source>
        <strain evidence="3">074W</strain>
    </source>
</reference>
<sequence>MDWQGAGLKLGLQKKQLEPHTVLQVLERRNISIPQQNSVKLEEELSEHAGNKTHKGHHQWKYKVSDGETTLTAVEDESLVELHQKWRPGIKIVIVQPLTVYNGVIFVTRRDIEVLGDGLEGSALEENKMKINRKQQTAADGPPLFEPFDSATRKPDNLRFAGFDIDAFVFQGELRTINRTRRNRETDTLAVSNQQQEHIISIDEKTKDAMLHFLWNLQGKKQPQKPVTRNQSVDATVVAKQQESPMSVERGIQRVRICASSNLKTLTTVVVNQYVARFYY</sequence>
<evidence type="ECO:0000259" key="1">
    <source>
        <dbReference type="Pfam" id="PF08585"/>
    </source>
</evidence>
<evidence type="ECO:0000313" key="2">
    <source>
        <dbReference type="EMBL" id="EME32572.1"/>
    </source>
</evidence>
<evidence type="ECO:0000313" key="3">
    <source>
        <dbReference type="Proteomes" id="UP000030680"/>
    </source>
</evidence>
<accession>M2XQQ9</accession>
<organism evidence="2 3">
    <name type="scientific">Galdieria sulphuraria</name>
    <name type="common">Red alga</name>
    <dbReference type="NCBI Taxonomy" id="130081"/>
    <lineage>
        <taxon>Eukaryota</taxon>
        <taxon>Rhodophyta</taxon>
        <taxon>Bangiophyceae</taxon>
        <taxon>Galdieriales</taxon>
        <taxon>Galdieriaceae</taxon>
        <taxon>Galdieria</taxon>
    </lineage>
</organism>
<dbReference type="EMBL" id="KB454485">
    <property type="protein sequence ID" value="EME32572.1"/>
    <property type="molecule type" value="Genomic_DNA"/>
</dbReference>
<dbReference type="Gramene" id="EME32572">
    <property type="protein sequence ID" value="EME32572"/>
    <property type="gene ID" value="Gasu_03430"/>
</dbReference>
<protein>
    <recommendedName>
        <fullName evidence="1">RecQ mediated genome instability protein 1 OB-fold domain-containing protein</fullName>
    </recommendedName>
</protein>
<dbReference type="GeneID" id="17091139"/>
<dbReference type="AlphaFoldDB" id="M2XQQ9"/>
<dbReference type="Gene3D" id="2.40.50.770">
    <property type="entry name" value="RecQ-mediated genome instability protein Rmi1, C-terminal domain"/>
    <property type="match status" value="1"/>
</dbReference>
<dbReference type="OrthoDB" id="341511at2759"/>
<dbReference type="RefSeq" id="XP_005709092.1">
    <property type="nucleotide sequence ID" value="XM_005709035.1"/>
</dbReference>
<proteinExistence type="predicted"/>
<dbReference type="Proteomes" id="UP000030680">
    <property type="component" value="Unassembled WGS sequence"/>
</dbReference>
<feature type="domain" description="RecQ mediated genome instability protein 1 OB-fold" evidence="1">
    <location>
        <begin position="17"/>
        <end position="120"/>
    </location>
</feature>
<dbReference type="InterPro" id="IPR042470">
    <property type="entry name" value="RMI1_N_C_sf"/>
</dbReference>
<dbReference type="Pfam" id="PF08585">
    <property type="entry name" value="RMI1_N_C"/>
    <property type="match status" value="1"/>
</dbReference>
<keyword evidence="3" id="KW-1185">Reference proteome</keyword>